<dbReference type="PROSITE" id="PS51186">
    <property type="entry name" value="GNAT"/>
    <property type="match status" value="2"/>
</dbReference>
<dbReference type="EMBL" id="JBHILM010000002">
    <property type="protein sequence ID" value="MFB5679910.1"/>
    <property type="molecule type" value="Genomic_DNA"/>
</dbReference>
<dbReference type="CDD" id="cd04301">
    <property type="entry name" value="NAT_SF"/>
    <property type="match status" value="2"/>
</dbReference>
<protein>
    <submittedName>
        <fullName evidence="2">GNAT family N-acetyltransferase</fullName>
    </submittedName>
</protein>
<reference evidence="2 3" key="1">
    <citation type="submission" date="2024-09" db="EMBL/GenBank/DDBJ databases">
        <authorList>
            <person name="Ruan L."/>
        </authorList>
    </citation>
    <scope>NUCLEOTIDE SEQUENCE [LARGE SCALE GENOMIC DNA]</scope>
    <source>
        <strain evidence="2 3">D33</strain>
    </source>
</reference>
<comment type="caution">
    <text evidence="2">The sequence shown here is derived from an EMBL/GenBank/DDBJ whole genome shotgun (WGS) entry which is preliminary data.</text>
</comment>
<organism evidence="2 3">
    <name type="scientific">Paenibacillus terreus</name>
    <dbReference type="NCBI Taxonomy" id="1387834"/>
    <lineage>
        <taxon>Bacteria</taxon>
        <taxon>Bacillati</taxon>
        <taxon>Bacillota</taxon>
        <taxon>Bacilli</taxon>
        <taxon>Bacillales</taxon>
        <taxon>Paenibacillaceae</taxon>
        <taxon>Paenibacillus</taxon>
    </lineage>
</organism>
<evidence type="ECO:0000313" key="3">
    <source>
        <dbReference type="Proteomes" id="UP001580407"/>
    </source>
</evidence>
<dbReference type="SUPFAM" id="SSF55729">
    <property type="entry name" value="Acyl-CoA N-acyltransferases (Nat)"/>
    <property type="match status" value="2"/>
</dbReference>
<dbReference type="RefSeq" id="WP_375523732.1">
    <property type="nucleotide sequence ID" value="NZ_JBHILM010000002.1"/>
</dbReference>
<dbReference type="InterPro" id="IPR000182">
    <property type="entry name" value="GNAT_dom"/>
</dbReference>
<evidence type="ECO:0000313" key="2">
    <source>
        <dbReference type="EMBL" id="MFB5679910.1"/>
    </source>
</evidence>
<name>A0ABV5B2J8_9BACL</name>
<dbReference type="Pfam" id="PF00583">
    <property type="entry name" value="Acetyltransf_1"/>
    <property type="match status" value="1"/>
</dbReference>
<dbReference type="Proteomes" id="UP001580407">
    <property type="component" value="Unassembled WGS sequence"/>
</dbReference>
<dbReference type="Pfam" id="PF13302">
    <property type="entry name" value="Acetyltransf_3"/>
    <property type="match status" value="1"/>
</dbReference>
<gene>
    <name evidence="2" type="ORF">ACE3NQ_03120</name>
</gene>
<evidence type="ECO:0000259" key="1">
    <source>
        <dbReference type="PROSITE" id="PS51186"/>
    </source>
</evidence>
<proteinExistence type="predicted"/>
<sequence length="369" mass="42096">MNDGKIIDTVSTNLGLLQITEAASSQTGVVAELLQEAAGWLSEQQIKQWDRSLFTEQRVAEYFADRKVYVAYINDEPAGMFTLQDEDPAYWKDRNDSSFGYLHRLTVRRRCSGAGIGEHLLRTAEYIVAEMGKRGLRLDCSSDNPKLNTVYQKQGFRFMGISDIGGRFVNLYEKQPQQDTDRDIRFEYMLNKDLPLFQQWAGTPEFQMQWAGSSWDHPLQLDTLNQYMENANNPAVGGKLVYKVLHALSGDTIGTLSIGIDRRNLSGRIGKVVIGNPEYRGRGCGRSMIDEALRIGFEGLKLHRMTLGVFDFNEPAIRTYENAGFKREGLMRECARIGNRYWSLIEMGILRTEWEERRAAPYLKKSSDL</sequence>
<accession>A0ABV5B2J8</accession>
<dbReference type="PANTHER" id="PTHR43415">
    <property type="entry name" value="SPERMIDINE N(1)-ACETYLTRANSFERASE"/>
    <property type="match status" value="1"/>
</dbReference>
<feature type="domain" description="N-acetyltransferase" evidence="1">
    <location>
        <begin position="17"/>
        <end position="178"/>
    </location>
</feature>
<feature type="domain" description="N-acetyltransferase" evidence="1">
    <location>
        <begin position="184"/>
        <end position="352"/>
    </location>
</feature>
<keyword evidence="3" id="KW-1185">Reference proteome</keyword>
<dbReference type="InterPro" id="IPR016181">
    <property type="entry name" value="Acyl_CoA_acyltransferase"/>
</dbReference>
<dbReference type="Gene3D" id="3.40.630.30">
    <property type="match status" value="2"/>
</dbReference>
<dbReference type="PANTHER" id="PTHR43415:SF5">
    <property type="entry name" value="ACETYLTRANSFERASE"/>
    <property type="match status" value="1"/>
</dbReference>